<evidence type="ECO:0000313" key="7">
    <source>
        <dbReference type="Proteomes" id="UP000749311"/>
    </source>
</evidence>
<dbReference type="EMBL" id="JAAMOZ010000001">
    <property type="protein sequence ID" value="NIH57181.1"/>
    <property type="molecule type" value="Genomic_DNA"/>
</dbReference>
<dbReference type="Gene3D" id="1.10.357.10">
    <property type="entry name" value="Tetracycline Repressor, domain 2"/>
    <property type="match status" value="1"/>
</dbReference>
<dbReference type="SUPFAM" id="SSF48498">
    <property type="entry name" value="Tetracyclin repressor-like, C-terminal domain"/>
    <property type="match status" value="1"/>
</dbReference>
<evidence type="ECO:0000313" key="6">
    <source>
        <dbReference type="EMBL" id="NIH57181.1"/>
    </source>
</evidence>
<organism evidence="6 7">
    <name type="scientific">Brooklawnia cerclae</name>
    <dbReference type="NCBI Taxonomy" id="349934"/>
    <lineage>
        <taxon>Bacteria</taxon>
        <taxon>Bacillati</taxon>
        <taxon>Actinomycetota</taxon>
        <taxon>Actinomycetes</taxon>
        <taxon>Propionibacteriales</taxon>
        <taxon>Propionibacteriaceae</taxon>
        <taxon>Brooklawnia</taxon>
    </lineage>
</organism>
<gene>
    <name evidence="6" type="ORF">FB473_001826</name>
</gene>
<dbReference type="InterPro" id="IPR009057">
    <property type="entry name" value="Homeodomain-like_sf"/>
</dbReference>
<keyword evidence="7" id="KW-1185">Reference proteome</keyword>
<evidence type="ECO:0000259" key="5">
    <source>
        <dbReference type="PROSITE" id="PS50977"/>
    </source>
</evidence>
<evidence type="ECO:0000256" key="1">
    <source>
        <dbReference type="ARBA" id="ARBA00023015"/>
    </source>
</evidence>
<dbReference type="SUPFAM" id="SSF46689">
    <property type="entry name" value="Homeodomain-like"/>
    <property type="match status" value="1"/>
</dbReference>
<accession>A0ABX0SGU0</accession>
<dbReference type="PROSITE" id="PS50977">
    <property type="entry name" value="HTH_TETR_2"/>
    <property type="match status" value="1"/>
</dbReference>
<dbReference type="Pfam" id="PF13305">
    <property type="entry name" value="TetR_C_33"/>
    <property type="match status" value="1"/>
</dbReference>
<keyword evidence="2 4" id="KW-0238">DNA-binding</keyword>
<dbReference type="InterPro" id="IPR025996">
    <property type="entry name" value="MT1864/Rv1816-like_C"/>
</dbReference>
<dbReference type="PANTHER" id="PTHR30055">
    <property type="entry name" value="HTH-TYPE TRANSCRIPTIONAL REGULATOR RUTR"/>
    <property type="match status" value="1"/>
</dbReference>
<keyword evidence="3" id="KW-0804">Transcription</keyword>
<evidence type="ECO:0000256" key="4">
    <source>
        <dbReference type="PROSITE-ProRule" id="PRU00335"/>
    </source>
</evidence>
<keyword evidence="1" id="KW-0805">Transcription regulation</keyword>
<dbReference type="InterPro" id="IPR050109">
    <property type="entry name" value="HTH-type_TetR-like_transc_reg"/>
</dbReference>
<dbReference type="PANTHER" id="PTHR30055:SF220">
    <property type="entry name" value="TETR-FAMILY REGULATORY PROTEIN"/>
    <property type="match status" value="1"/>
</dbReference>
<comment type="caution">
    <text evidence="6">The sequence shown here is derived from an EMBL/GenBank/DDBJ whole genome shotgun (WGS) entry which is preliminary data.</text>
</comment>
<dbReference type="RefSeq" id="WP_167166668.1">
    <property type="nucleotide sequence ID" value="NZ_BAAAOO010000008.1"/>
</dbReference>
<evidence type="ECO:0000256" key="3">
    <source>
        <dbReference type="ARBA" id="ARBA00023163"/>
    </source>
</evidence>
<proteinExistence type="predicted"/>
<feature type="DNA-binding region" description="H-T-H motif" evidence="4">
    <location>
        <begin position="33"/>
        <end position="52"/>
    </location>
</feature>
<dbReference type="InterPro" id="IPR036271">
    <property type="entry name" value="Tet_transcr_reg_TetR-rel_C_sf"/>
</dbReference>
<sequence length="192" mass="20758">MSTSSKDTYHHGELRNALLTTAMQLLEAGEPLSLREVARRTGVSPTAPYRHYADKDALESALATEGFRDLRARLVAASPEPATPAALADLAVAYVRFALERPAMFRLMFGNECDDSNDQRVVAASSIRRFLSDAVGRVFPEADGPALAVASWSLVHGLAFLHLDGKLAAATPNEVDLRVRTSIKAILTVRGQ</sequence>
<dbReference type="InterPro" id="IPR001647">
    <property type="entry name" value="HTH_TetR"/>
</dbReference>
<evidence type="ECO:0000256" key="2">
    <source>
        <dbReference type="ARBA" id="ARBA00023125"/>
    </source>
</evidence>
<protein>
    <submittedName>
        <fullName evidence="6">AcrR family transcriptional regulator</fullName>
    </submittedName>
</protein>
<dbReference type="Proteomes" id="UP000749311">
    <property type="component" value="Unassembled WGS sequence"/>
</dbReference>
<name>A0ABX0SGU0_9ACTN</name>
<feature type="domain" description="HTH tetR-type" evidence="5">
    <location>
        <begin position="12"/>
        <end position="70"/>
    </location>
</feature>
<reference evidence="6 7" key="1">
    <citation type="submission" date="2020-02" db="EMBL/GenBank/DDBJ databases">
        <title>Sequencing the genomes of 1000 actinobacteria strains.</title>
        <authorList>
            <person name="Klenk H.-P."/>
        </authorList>
    </citation>
    <scope>NUCLEOTIDE SEQUENCE [LARGE SCALE GENOMIC DNA]</scope>
    <source>
        <strain evidence="6 7">DSM 19609</strain>
    </source>
</reference>